<evidence type="ECO:0000313" key="3">
    <source>
        <dbReference type="Proteomes" id="UP000317199"/>
    </source>
</evidence>
<dbReference type="InterPro" id="IPR001387">
    <property type="entry name" value="Cro/C1-type_HTH"/>
</dbReference>
<name>A0A514BNQ5_9GAMM</name>
<dbReference type="PROSITE" id="PS50943">
    <property type="entry name" value="HTH_CROC1"/>
    <property type="match status" value="1"/>
</dbReference>
<dbReference type="CDD" id="cd00093">
    <property type="entry name" value="HTH_XRE"/>
    <property type="match status" value="1"/>
</dbReference>
<organism evidence="2 3">
    <name type="scientific">Marilutibacter alkalisoli</name>
    <dbReference type="NCBI Taxonomy" id="2591633"/>
    <lineage>
        <taxon>Bacteria</taxon>
        <taxon>Pseudomonadati</taxon>
        <taxon>Pseudomonadota</taxon>
        <taxon>Gammaproteobacteria</taxon>
        <taxon>Lysobacterales</taxon>
        <taxon>Lysobacteraceae</taxon>
        <taxon>Marilutibacter</taxon>
    </lineage>
</organism>
<dbReference type="SUPFAM" id="SSF47413">
    <property type="entry name" value="lambda repressor-like DNA-binding domains"/>
    <property type="match status" value="1"/>
</dbReference>
<dbReference type="Proteomes" id="UP000317199">
    <property type="component" value="Chromosome"/>
</dbReference>
<dbReference type="Gene3D" id="1.10.260.40">
    <property type="entry name" value="lambda repressor-like DNA-binding domains"/>
    <property type="match status" value="1"/>
</dbReference>
<dbReference type="SMART" id="SM00530">
    <property type="entry name" value="HTH_XRE"/>
    <property type="match status" value="1"/>
</dbReference>
<dbReference type="KEGG" id="lyj:FKV23_02080"/>
<keyword evidence="3" id="KW-1185">Reference proteome</keyword>
<gene>
    <name evidence="2" type="ORF">FKV23_02080</name>
</gene>
<dbReference type="InterPro" id="IPR010982">
    <property type="entry name" value="Lambda_DNA-bd_dom_sf"/>
</dbReference>
<dbReference type="EMBL" id="CP041242">
    <property type="protein sequence ID" value="QDH69024.1"/>
    <property type="molecule type" value="Genomic_DNA"/>
</dbReference>
<protein>
    <submittedName>
        <fullName evidence="2">Helix-turn-helix domain-containing protein</fullName>
    </submittedName>
</protein>
<sequence length="148" mass="16300">MKIADRIRMARRRAGLSQCRLAKQVGVVRSAVAQWERLGGPRPTSENMAKLACCCGVSYEWLATGRGQMVLSEDSEVMPVEIEFHLYAQCELERRLLTTFRSLQYPGNRGLVELLEALASGDNSSFDEPSGVSFNRPVALSHKIAGAA</sequence>
<feature type="domain" description="HTH cro/C1-type" evidence="1">
    <location>
        <begin position="7"/>
        <end position="62"/>
    </location>
</feature>
<dbReference type="Pfam" id="PF01381">
    <property type="entry name" value="HTH_3"/>
    <property type="match status" value="1"/>
</dbReference>
<dbReference type="AlphaFoldDB" id="A0A514BNQ5"/>
<evidence type="ECO:0000259" key="1">
    <source>
        <dbReference type="PROSITE" id="PS50943"/>
    </source>
</evidence>
<proteinExistence type="predicted"/>
<dbReference type="GO" id="GO:0003677">
    <property type="term" value="F:DNA binding"/>
    <property type="evidence" value="ECO:0007669"/>
    <property type="project" value="InterPro"/>
</dbReference>
<reference evidence="2 3" key="1">
    <citation type="submission" date="2019-06" db="EMBL/GenBank/DDBJ databases">
        <title>Lysobacter alkalisoli sp. nov. isolated from saline-alkali soil.</title>
        <authorList>
            <person name="Sun J.-Q."/>
            <person name="Xu L."/>
        </authorList>
    </citation>
    <scope>NUCLEOTIDE SEQUENCE [LARGE SCALE GENOMIC DNA]</scope>
    <source>
        <strain evidence="2 3">SJ-36</strain>
    </source>
</reference>
<accession>A0A514BNQ5</accession>
<dbReference type="OrthoDB" id="9772064at2"/>
<evidence type="ECO:0000313" key="2">
    <source>
        <dbReference type="EMBL" id="QDH69024.1"/>
    </source>
</evidence>
<dbReference type="RefSeq" id="WP_141622366.1">
    <property type="nucleotide sequence ID" value="NZ_CP041242.1"/>
</dbReference>